<dbReference type="Gene3D" id="3.50.50.60">
    <property type="entry name" value="FAD/NAD(P)-binding domain"/>
    <property type="match status" value="1"/>
</dbReference>
<comment type="pathway">
    <text evidence="2 12">Cofactor biosynthesis; NAD(+) biosynthesis; iminoaspartate from L-aspartate (oxidase route): step 1/1.</text>
</comment>
<dbReference type="Proteomes" id="UP001339962">
    <property type="component" value="Unassembled WGS sequence"/>
</dbReference>
<keyword evidence="6 12" id="KW-0285">Flavoprotein</keyword>
<accession>A0ABD5IU71</accession>
<dbReference type="EMBL" id="JAQOTG010000001">
    <property type="protein sequence ID" value="MDE8562772.1"/>
    <property type="molecule type" value="Genomic_DNA"/>
</dbReference>
<dbReference type="GO" id="GO:0033765">
    <property type="term" value="F:steroid dehydrogenase activity, acting on the CH-CH group of donors"/>
    <property type="evidence" value="ECO:0007669"/>
    <property type="project" value="UniProtKB-ARBA"/>
</dbReference>
<dbReference type="GO" id="GO:0005737">
    <property type="term" value="C:cytoplasm"/>
    <property type="evidence" value="ECO:0007669"/>
    <property type="project" value="UniProtKB-SubCell"/>
</dbReference>
<comment type="catalytic activity">
    <reaction evidence="10">
        <text>L-aspartate + O2 = iminosuccinate + H2O2</text>
        <dbReference type="Rhea" id="RHEA:25876"/>
        <dbReference type="ChEBI" id="CHEBI:15379"/>
        <dbReference type="ChEBI" id="CHEBI:16240"/>
        <dbReference type="ChEBI" id="CHEBI:29991"/>
        <dbReference type="ChEBI" id="CHEBI:77875"/>
        <dbReference type="EC" id="1.4.3.16"/>
    </reaction>
    <physiologicalReaction direction="left-to-right" evidence="10">
        <dbReference type="Rhea" id="RHEA:25877"/>
    </physiologicalReaction>
</comment>
<evidence type="ECO:0000256" key="2">
    <source>
        <dbReference type="ARBA" id="ARBA00004950"/>
    </source>
</evidence>
<evidence type="ECO:0000256" key="8">
    <source>
        <dbReference type="ARBA" id="ARBA00022827"/>
    </source>
</evidence>
<dbReference type="Pfam" id="PF02910">
    <property type="entry name" value="Succ_DH_flav_C"/>
    <property type="match status" value="1"/>
</dbReference>
<evidence type="ECO:0000256" key="10">
    <source>
        <dbReference type="ARBA" id="ARBA00048305"/>
    </source>
</evidence>
<dbReference type="Proteomes" id="UP001213979">
    <property type="component" value="Unassembled WGS sequence"/>
</dbReference>
<dbReference type="Gene3D" id="1.20.58.100">
    <property type="entry name" value="Fumarate reductase/succinate dehydrogenase flavoprotein-like, C-terminal domain"/>
    <property type="match status" value="1"/>
</dbReference>
<dbReference type="PRINTS" id="PR00368">
    <property type="entry name" value="FADPNR"/>
</dbReference>
<organism evidence="16 18">
    <name type="scientific">Anoxybacteroides rupiense</name>
    <dbReference type="NCBI Taxonomy" id="311460"/>
    <lineage>
        <taxon>Bacteria</taxon>
        <taxon>Bacillati</taxon>
        <taxon>Bacillota</taxon>
        <taxon>Bacilli</taxon>
        <taxon>Bacillales</taxon>
        <taxon>Anoxybacillaceae</taxon>
        <taxon>Anoxybacteroides</taxon>
    </lineage>
</organism>
<dbReference type="SUPFAM" id="SSF46977">
    <property type="entry name" value="Succinate dehydrogenase/fumarate reductase flavoprotein C-terminal domain"/>
    <property type="match status" value="1"/>
</dbReference>
<keyword evidence="17" id="KW-1185">Reference proteome</keyword>
<reference evidence="15 17" key="1">
    <citation type="submission" date="2023-01" db="EMBL/GenBank/DDBJ databases">
        <title>Genome-based reclassification of Anoxybacillus geothermalis as a later heterotypic synonym of Anoxybacillus rupiensis.</title>
        <authorList>
            <person name="Inan Bektas K."/>
            <person name="Canakci S."/>
            <person name="Belduz A.A."/>
            <person name="Guler H.H."/>
        </authorList>
    </citation>
    <scope>NUCLEOTIDE SEQUENCE [LARGE SCALE GENOMIC DNA]</scope>
    <source>
        <strain evidence="15 17">DSM 17127</strain>
    </source>
</reference>
<gene>
    <name evidence="16" type="primary">nadB</name>
    <name evidence="16" type="ORF">P9850_03770</name>
    <name evidence="15" type="ORF">PNH38_02605</name>
</gene>
<dbReference type="PANTHER" id="PTHR42716:SF2">
    <property type="entry name" value="L-ASPARTATE OXIDASE, CHLOROPLASTIC"/>
    <property type="match status" value="1"/>
</dbReference>
<evidence type="ECO:0000256" key="9">
    <source>
        <dbReference type="ARBA" id="ARBA00023002"/>
    </source>
</evidence>
<protein>
    <recommendedName>
        <fullName evidence="5 11">L-aspartate oxidase</fullName>
        <ecNumber evidence="4 11">1.4.3.16</ecNumber>
    </recommendedName>
</protein>
<evidence type="ECO:0000313" key="18">
    <source>
        <dbReference type="Proteomes" id="UP001339962"/>
    </source>
</evidence>
<dbReference type="InterPro" id="IPR005288">
    <property type="entry name" value="NadB"/>
</dbReference>
<keyword evidence="9 12" id="KW-0560">Oxidoreductase</keyword>
<evidence type="ECO:0000313" key="17">
    <source>
        <dbReference type="Proteomes" id="UP001213979"/>
    </source>
</evidence>
<evidence type="ECO:0000256" key="12">
    <source>
        <dbReference type="RuleBase" id="RU362049"/>
    </source>
</evidence>
<evidence type="ECO:0000259" key="13">
    <source>
        <dbReference type="Pfam" id="PF00890"/>
    </source>
</evidence>
<feature type="domain" description="Fumarate reductase/succinate dehydrogenase flavoprotein-like C-terminal" evidence="14">
    <location>
        <begin position="411"/>
        <end position="501"/>
    </location>
</feature>
<dbReference type="SUPFAM" id="SSF51905">
    <property type="entry name" value="FAD/NAD(P)-binding domain"/>
    <property type="match status" value="1"/>
</dbReference>
<dbReference type="EC" id="1.4.3.16" evidence="4 11"/>
<evidence type="ECO:0000256" key="5">
    <source>
        <dbReference type="ARBA" id="ARBA00021901"/>
    </source>
</evidence>
<dbReference type="GO" id="GO:0019363">
    <property type="term" value="P:pyridine nucleotide biosynthetic process"/>
    <property type="evidence" value="ECO:0007669"/>
    <property type="project" value="UniProtKB-UniRule"/>
</dbReference>
<dbReference type="FunFam" id="3.90.700.10:FF:000002">
    <property type="entry name" value="L-aspartate oxidase"/>
    <property type="match status" value="1"/>
</dbReference>
<comment type="cofactor">
    <cofactor evidence="1 12">
        <name>FAD</name>
        <dbReference type="ChEBI" id="CHEBI:57692"/>
    </cofactor>
</comment>
<comment type="function">
    <text evidence="12">Catalyzes the oxidation of L-aspartate to iminoaspartate.</text>
</comment>
<evidence type="ECO:0000256" key="6">
    <source>
        <dbReference type="ARBA" id="ARBA00022630"/>
    </source>
</evidence>
<feature type="domain" description="FAD-dependent oxidoreductase 2 FAD-binding" evidence="13">
    <location>
        <begin position="5"/>
        <end position="365"/>
    </location>
</feature>
<dbReference type="AlphaFoldDB" id="A0ABD5IU71"/>
<dbReference type="InterPro" id="IPR027477">
    <property type="entry name" value="Succ_DH/fumarate_Rdtase_cat_sf"/>
</dbReference>
<dbReference type="SUPFAM" id="SSF56425">
    <property type="entry name" value="Succinate dehydrogenase/fumarate reductase flavoprotein, catalytic domain"/>
    <property type="match status" value="1"/>
</dbReference>
<dbReference type="InterPro" id="IPR037099">
    <property type="entry name" value="Fum_R/Succ_DH_flav-like_C_sf"/>
</dbReference>
<evidence type="ECO:0000256" key="3">
    <source>
        <dbReference type="ARBA" id="ARBA00008562"/>
    </source>
</evidence>
<dbReference type="Pfam" id="PF00890">
    <property type="entry name" value="FAD_binding_2"/>
    <property type="match status" value="1"/>
</dbReference>
<dbReference type="PANTHER" id="PTHR42716">
    <property type="entry name" value="L-ASPARTATE OXIDASE"/>
    <property type="match status" value="1"/>
</dbReference>
<keyword evidence="7 12" id="KW-0662">Pyridine nucleotide biosynthesis</keyword>
<dbReference type="RefSeq" id="WP_159720192.1">
    <property type="nucleotide sequence ID" value="NZ_JACIDF010000003.1"/>
</dbReference>
<comment type="subcellular location">
    <subcellularLocation>
        <location evidence="12">Cytoplasm</location>
    </subcellularLocation>
</comment>
<reference evidence="16 18" key="2">
    <citation type="submission" date="2023-03" db="EMBL/GenBank/DDBJ databases">
        <title>Bacillus Genome Sequencing.</title>
        <authorList>
            <person name="Dunlap C."/>
        </authorList>
    </citation>
    <scope>NUCLEOTIDE SEQUENCE [LARGE SCALE GENOMIC DNA]</scope>
    <source>
        <strain evidence="16 18">NRS-38</strain>
    </source>
</reference>
<proteinExistence type="inferred from homology"/>
<comment type="caution">
    <text evidence="16">The sequence shown here is derived from an EMBL/GenBank/DDBJ whole genome shotgun (WGS) entry which is preliminary data.</text>
</comment>
<evidence type="ECO:0000313" key="15">
    <source>
        <dbReference type="EMBL" id="MDE8562772.1"/>
    </source>
</evidence>
<dbReference type="EMBL" id="JARTLI010000004">
    <property type="protein sequence ID" value="MED5050991.1"/>
    <property type="molecule type" value="Genomic_DNA"/>
</dbReference>
<evidence type="ECO:0000256" key="4">
    <source>
        <dbReference type="ARBA" id="ARBA00012173"/>
    </source>
</evidence>
<dbReference type="GO" id="GO:0008734">
    <property type="term" value="F:L-aspartate oxidase activity"/>
    <property type="evidence" value="ECO:0007669"/>
    <property type="project" value="UniProtKB-UniRule"/>
</dbReference>
<name>A0ABD5IU71_9BACL</name>
<dbReference type="InterPro" id="IPR003953">
    <property type="entry name" value="FAD-dep_OxRdtase_2_FAD-bd"/>
</dbReference>
<dbReference type="InterPro" id="IPR015939">
    <property type="entry name" value="Fum_Rdtase/Succ_DH_flav-like_C"/>
</dbReference>
<evidence type="ECO:0000256" key="1">
    <source>
        <dbReference type="ARBA" id="ARBA00001974"/>
    </source>
</evidence>
<keyword evidence="8 12" id="KW-0274">FAD</keyword>
<dbReference type="NCBIfam" id="TIGR00551">
    <property type="entry name" value="nadB"/>
    <property type="match status" value="1"/>
</dbReference>
<evidence type="ECO:0000256" key="11">
    <source>
        <dbReference type="NCBIfam" id="TIGR00551"/>
    </source>
</evidence>
<dbReference type="InterPro" id="IPR036188">
    <property type="entry name" value="FAD/NAD-bd_sf"/>
</dbReference>
<sequence>MPQADVIIVGGGLASLVTAYHLFEHKNVIIFTKAKKEESNSWLAQGGIAAALSGQDHWHFHYQDTIIAGADHNDERAVEILVQEGPKRLLELVETGLQFDTDQNGHFHFGNEGAHSQRRILHAGGDQTGKAMTSFLMEKLYGHVTIVEDERVIDLLVADGRCIGVRTKTGAYYADAVVLSTGGCGRLYSFSSNAETVTGDGIALAYRAGAAVTDMEFIQFHPTMLYVNGRAVGLISEAVRGEGAVLVTEDGKKLMESIHPQQDLAPRDVVARAIHAETAKGGRVYLDISMIKNFAERFPTIAKLCETHGVGLQDGRLPVVPGAHFLMGGIQVDLSGQTSLAGLYAVGEVACTGVHGANRLASNSLLEGLVFGARLAEVLKQRGSAEKGRRFPFVKPNSVKSFTGSLPDKGQIQEIMMRYVGIVRDERSLATARKWLEQFSIPELVKTDVTSWTEEEITVAYMLITGWLITTSALKRTESRGGHYRSDYPTEAMHWKKRRILRTKEEFFARIGGTA</sequence>
<evidence type="ECO:0000256" key="7">
    <source>
        <dbReference type="ARBA" id="ARBA00022642"/>
    </source>
</evidence>
<evidence type="ECO:0000259" key="14">
    <source>
        <dbReference type="Pfam" id="PF02910"/>
    </source>
</evidence>
<comment type="similarity">
    <text evidence="3 12">Belongs to the FAD-dependent oxidoreductase 2 family. NadB subfamily.</text>
</comment>
<dbReference type="NCBIfam" id="NF005978">
    <property type="entry name" value="PRK08071.1"/>
    <property type="match status" value="1"/>
</dbReference>
<evidence type="ECO:0000313" key="16">
    <source>
        <dbReference type="EMBL" id="MED5050991.1"/>
    </source>
</evidence>
<dbReference type="Gene3D" id="3.90.700.10">
    <property type="entry name" value="Succinate dehydrogenase/fumarate reductase flavoprotein, catalytic domain"/>
    <property type="match status" value="1"/>
</dbReference>